<feature type="transmembrane region" description="Helical" evidence="2">
    <location>
        <begin position="406"/>
        <end position="430"/>
    </location>
</feature>
<feature type="compositionally biased region" description="Basic and acidic residues" evidence="1">
    <location>
        <begin position="1"/>
        <end position="17"/>
    </location>
</feature>
<accession>A0A0K9PQA8</accession>
<dbReference type="GO" id="GO:0016740">
    <property type="term" value="F:transferase activity"/>
    <property type="evidence" value="ECO:0007669"/>
    <property type="project" value="UniProtKB-KW"/>
</dbReference>
<keyword evidence="5" id="KW-1185">Reference proteome</keyword>
<evidence type="ECO:0000256" key="2">
    <source>
        <dbReference type="SAM" id="Phobius"/>
    </source>
</evidence>
<dbReference type="EMBL" id="LFYR01000688">
    <property type="protein sequence ID" value="KMZ71124.1"/>
    <property type="molecule type" value="Genomic_DNA"/>
</dbReference>
<proteinExistence type="predicted"/>
<keyword evidence="2" id="KW-1133">Transmembrane helix</keyword>
<evidence type="ECO:0000256" key="1">
    <source>
        <dbReference type="SAM" id="MobiDB-lite"/>
    </source>
</evidence>
<keyword evidence="2" id="KW-0812">Transmembrane</keyword>
<evidence type="ECO:0000259" key="3">
    <source>
        <dbReference type="Pfam" id="PF07786"/>
    </source>
</evidence>
<dbReference type="PANTHER" id="PTHR31061:SF24">
    <property type="entry name" value="LD22376P"/>
    <property type="match status" value="1"/>
</dbReference>
<feature type="transmembrane region" description="Helical" evidence="2">
    <location>
        <begin position="450"/>
        <end position="470"/>
    </location>
</feature>
<feature type="domain" description="Heparan-alpha-glucosaminide N-acetyltransferase catalytic" evidence="3">
    <location>
        <begin position="94"/>
        <end position="218"/>
    </location>
</feature>
<feature type="region of interest" description="Disordered" evidence="1">
    <location>
        <begin position="1"/>
        <end position="32"/>
    </location>
</feature>
<dbReference type="OMA" id="SKQCSIN"/>
<dbReference type="InterPro" id="IPR012429">
    <property type="entry name" value="HGSNAT_cat"/>
</dbReference>
<organism evidence="4 5">
    <name type="scientific">Zostera marina</name>
    <name type="common">Eelgrass</name>
    <dbReference type="NCBI Taxonomy" id="29655"/>
    <lineage>
        <taxon>Eukaryota</taxon>
        <taxon>Viridiplantae</taxon>
        <taxon>Streptophyta</taxon>
        <taxon>Embryophyta</taxon>
        <taxon>Tracheophyta</taxon>
        <taxon>Spermatophyta</taxon>
        <taxon>Magnoliopsida</taxon>
        <taxon>Liliopsida</taxon>
        <taxon>Zosteraceae</taxon>
        <taxon>Zostera</taxon>
    </lineage>
</organism>
<keyword evidence="4" id="KW-0808">Transferase</keyword>
<dbReference type="Proteomes" id="UP000036987">
    <property type="component" value="Unassembled WGS sequence"/>
</dbReference>
<keyword evidence="2" id="KW-0472">Membrane</keyword>
<comment type="caution">
    <text evidence="4">The sequence shown here is derived from an EMBL/GenBank/DDBJ whole genome shotgun (WGS) entry which is preliminary data.</text>
</comment>
<reference evidence="5" key="1">
    <citation type="journal article" date="2016" name="Nature">
        <title>The genome of the seagrass Zostera marina reveals angiosperm adaptation to the sea.</title>
        <authorList>
            <person name="Olsen J.L."/>
            <person name="Rouze P."/>
            <person name="Verhelst B."/>
            <person name="Lin Y.-C."/>
            <person name="Bayer T."/>
            <person name="Collen J."/>
            <person name="Dattolo E."/>
            <person name="De Paoli E."/>
            <person name="Dittami S."/>
            <person name="Maumus F."/>
            <person name="Michel G."/>
            <person name="Kersting A."/>
            <person name="Lauritano C."/>
            <person name="Lohaus R."/>
            <person name="Toepel M."/>
            <person name="Tonon T."/>
            <person name="Vanneste K."/>
            <person name="Amirebrahimi M."/>
            <person name="Brakel J."/>
            <person name="Bostroem C."/>
            <person name="Chovatia M."/>
            <person name="Grimwood J."/>
            <person name="Jenkins J.W."/>
            <person name="Jueterbock A."/>
            <person name="Mraz A."/>
            <person name="Stam W.T."/>
            <person name="Tice H."/>
            <person name="Bornberg-Bauer E."/>
            <person name="Green P.J."/>
            <person name="Pearson G.A."/>
            <person name="Procaccini G."/>
            <person name="Duarte C.M."/>
            <person name="Schmutz J."/>
            <person name="Reusch T.B.H."/>
            <person name="Van de Peer Y."/>
        </authorList>
    </citation>
    <scope>NUCLEOTIDE SEQUENCE [LARGE SCALE GENOMIC DNA]</scope>
    <source>
        <strain evidence="5">cv. Finnish</strain>
    </source>
</reference>
<feature type="transmembrane region" description="Helical" evidence="2">
    <location>
        <begin position="204"/>
        <end position="222"/>
    </location>
</feature>
<dbReference type="OrthoDB" id="2149840at2759"/>
<dbReference type="PANTHER" id="PTHR31061">
    <property type="entry name" value="LD22376P"/>
    <property type="match status" value="1"/>
</dbReference>
<feature type="transmembrane region" description="Helical" evidence="2">
    <location>
        <begin position="381"/>
        <end position="400"/>
    </location>
</feature>
<name>A0A0K9PQA8_ZOSMR</name>
<evidence type="ECO:0000313" key="5">
    <source>
        <dbReference type="Proteomes" id="UP000036987"/>
    </source>
</evidence>
<feature type="transmembrane region" description="Helical" evidence="2">
    <location>
        <begin position="348"/>
        <end position="369"/>
    </location>
</feature>
<protein>
    <submittedName>
        <fullName evidence="4">Heparan-alpha-glucosaminide N-acetyltransferase</fullName>
    </submittedName>
</protein>
<dbReference type="Pfam" id="PF07786">
    <property type="entry name" value="HGSNAT_cat"/>
    <property type="match status" value="1"/>
</dbReference>
<feature type="transmembrane region" description="Helical" evidence="2">
    <location>
        <begin position="165"/>
        <end position="184"/>
    </location>
</feature>
<evidence type="ECO:0000313" key="4">
    <source>
        <dbReference type="EMBL" id="KMZ71124.1"/>
    </source>
</evidence>
<dbReference type="AlphaFoldDB" id="A0A0K9PQA8"/>
<feature type="transmembrane region" description="Helical" evidence="2">
    <location>
        <begin position="243"/>
        <end position="261"/>
    </location>
</feature>
<gene>
    <name evidence="4" type="ORF">ZOSMA_188G00240</name>
</gene>
<feature type="transmembrane region" description="Helical" evidence="2">
    <location>
        <begin position="100"/>
        <end position="123"/>
    </location>
</feature>
<feature type="transmembrane region" description="Helical" evidence="2">
    <location>
        <begin position="135"/>
        <end position="153"/>
    </location>
</feature>
<sequence>MYGHINGEEDRREKELMEGSGSVTGSTFYGDDSENKLLSDLEDGYSHLRGGGSCKIRKETDSIRKNSLSPSASPAIVPEGKFSSPSLAPSRLQRLLSLDVFRGFTVALMIFVDYIGGIFPSISHSPWDGVNIADFVMPFFLFIVGVSLALALKRFPNKVDASKKVLLRALKLFILGLILQGGFFHGVDDLTFGVDISSMRVMGILQRIAIAYLLVALCEIWFQPRSDPIESGMALLGKYKLQLLAGSVWIILYITFLYGIYVPDWTYEDPQAGINPRTLSVNCDIRGDTGPGCNAVGFIDRKILGSEHLYKRPSYFRLKECSVDSPNIGSLPYDSSPWCQASFDPEGLLSSMMAVITCLIGLQFGHVIIHFKNHKERIINWMMASVFLLVVGFSLEMFGIHMNKDLYSLSYTCVTAGIAGTVFIGFYILVDVHGIRYLTIVMEWMGKHALIIFVLVACNVLPSLIQGFYWKKQQNNLLTFMGIGKMKEKQI</sequence>